<feature type="domain" description="AB hydrolase-1" evidence="1">
    <location>
        <begin position="27"/>
        <end position="287"/>
    </location>
</feature>
<organism evidence="2 3">
    <name type="scientific">Exidia glandulosa HHB12029</name>
    <dbReference type="NCBI Taxonomy" id="1314781"/>
    <lineage>
        <taxon>Eukaryota</taxon>
        <taxon>Fungi</taxon>
        <taxon>Dikarya</taxon>
        <taxon>Basidiomycota</taxon>
        <taxon>Agaricomycotina</taxon>
        <taxon>Agaricomycetes</taxon>
        <taxon>Auriculariales</taxon>
        <taxon>Exidiaceae</taxon>
        <taxon>Exidia</taxon>
    </lineage>
</organism>
<dbReference type="InterPro" id="IPR029058">
    <property type="entry name" value="AB_hydrolase_fold"/>
</dbReference>
<dbReference type="SUPFAM" id="SSF53474">
    <property type="entry name" value="alpha/beta-Hydrolases"/>
    <property type="match status" value="1"/>
</dbReference>
<dbReference type="Proteomes" id="UP000077266">
    <property type="component" value="Unassembled WGS sequence"/>
</dbReference>
<keyword evidence="2" id="KW-0378">Hydrolase</keyword>
<dbReference type="OrthoDB" id="1743579at2759"/>
<feature type="non-terminal residue" evidence="2">
    <location>
        <position position="300"/>
    </location>
</feature>
<accession>A0A165DRK5</accession>
<dbReference type="Gene3D" id="3.40.50.1820">
    <property type="entry name" value="alpha/beta hydrolase"/>
    <property type="match status" value="1"/>
</dbReference>
<evidence type="ECO:0000313" key="3">
    <source>
        <dbReference type="Proteomes" id="UP000077266"/>
    </source>
</evidence>
<feature type="non-terminal residue" evidence="2">
    <location>
        <position position="1"/>
    </location>
</feature>
<evidence type="ECO:0000313" key="2">
    <source>
        <dbReference type="EMBL" id="KZV85192.1"/>
    </source>
</evidence>
<name>A0A165DRK5_EXIGL</name>
<dbReference type="InParanoid" id="A0A165DRK5"/>
<dbReference type="EMBL" id="KV426196">
    <property type="protein sequence ID" value="KZV85192.1"/>
    <property type="molecule type" value="Genomic_DNA"/>
</dbReference>
<protein>
    <submittedName>
        <fullName evidence="2">Alpha/beta-hydrolase</fullName>
    </submittedName>
</protein>
<dbReference type="AlphaFoldDB" id="A0A165DRK5"/>
<keyword evidence="3" id="KW-1185">Reference proteome</keyword>
<dbReference type="GO" id="GO:0016787">
    <property type="term" value="F:hydrolase activity"/>
    <property type="evidence" value="ECO:0007669"/>
    <property type="project" value="UniProtKB-KW"/>
</dbReference>
<dbReference type="Pfam" id="PF12697">
    <property type="entry name" value="Abhydrolase_6"/>
    <property type="match status" value="1"/>
</dbReference>
<sequence length="300" mass="31938">VSGTYNLQLRLCPPTVSNASRATTLQVLVHGATYNTEYWDVGFEPEIYSYVRFAAARGYWTLNLARLGDGKSDRPDGISVVQDSFDVAVLAEIVKLARAGGVPGTPGDRGFNKIVFIGHSYGSIILNGVIAAESALVDAAIFTGYSHNRTSADAGALGGFGPAREINPQRFGDLEPSYVTSGNASQRTAAFYGPPGTFAPAALAWDEAHKDTVTNGELITQHVTAVVAPDFRGDAFTVNGANDFLFCTDDRCSNIAGEGSFYPAAKSAEFAVIPATGHSLNFQLSAPAFYNVIQSWLNRH</sequence>
<proteinExistence type="predicted"/>
<evidence type="ECO:0000259" key="1">
    <source>
        <dbReference type="Pfam" id="PF12697"/>
    </source>
</evidence>
<dbReference type="InterPro" id="IPR000073">
    <property type="entry name" value="AB_hydrolase_1"/>
</dbReference>
<reference evidence="2 3" key="1">
    <citation type="journal article" date="2016" name="Mol. Biol. Evol.">
        <title>Comparative Genomics of Early-Diverging Mushroom-Forming Fungi Provides Insights into the Origins of Lignocellulose Decay Capabilities.</title>
        <authorList>
            <person name="Nagy L.G."/>
            <person name="Riley R."/>
            <person name="Tritt A."/>
            <person name="Adam C."/>
            <person name="Daum C."/>
            <person name="Floudas D."/>
            <person name="Sun H."/>
            <person name="Yadav J.S."/>
            <person name="Pangilinan J."/>
            <person name="Larsson K.H."/>
            <person name="Matsuura K."/>
            <person name="Barry K."/>
            <person name="Labutti K."/>
            <person name="Kuo R."/>
            <person name="Ohm R.A."/>
            <person name="Bhattacharya S.S."/>
            <person name="Shirouzu T."/>
            <person name="Yoshinaga Y."/>
            <person name="Martin F.M."/>
            <person name="Grigoriev I.V."/>
            <person name="Hibbett D.S."/>
        </authorList>
    </citation>
    <scope>NUCLEOTIDE SEQUENCE [LARGE SCALE GENOMIC DNA]</scope>
    <source>
        <strain evidence="2 3">HHB12029</strain>
    </source>
</reference>
<gene>
    <name evidence="2" type="ORF">EXIGLDRAFT_562421</name>
</gene>